<reference evidence="3" key="1">
    <citation type="submission" date="2014-03" db="EMBL/GenBank/DDBJ databases">
        <authorList>
            <person name="Genoscope - CEA"/>
        </authorList>
    </citation>
    <scope>NUCLEOTIDE SEQUENCE [LARGE SCALE GENOMIC DNA]</scope>
    <source>
        <strain evidence="3">CF27</strain>
    </source>
</reference>
<evidence type="ECO:0000313" key="5">
    <source>
        <dbReference type="Proteomes" id="UP000193925"/>
    </source>
</evidence>
<feature type="signal peptide" evidence="2">
    <location>
        <begin position="1"/>
        <end position="26"/>
    </location>
</feature>
<proteinExistence type="predicted"/>
<evidence type="ECO:0000313" key="4">
    <source>
        <dbReference type="EMBL" id="SMH66809.1"/>
    </source>
</evidence>
<feature type="chain" id="PRO_5001593317" evidence="2">
    <location>
        <begin position="27"/>
        <end position="216"/>
    </location>
</feature>
<protein>
    <submittedName>
        <fullName evidence="3">Uncharacterized protein</fullName>
    </submittedName>
</protein>
<evidence type="ECO:0000256" key="1">
    <source>
        <dbReference type="SAM" id="MobiDB-lite"/>
    </source>
</evidence>
<dbReference type="EMBL" id="LT841305">
    <property type="protein sequence ID" value="SMH66809.1"/>
    <property type="molecule type" value="Genomic_DNA"/>
</dbReference>
<reference evidence="4 5" key="3">
    <citation type="submission" date="2017-03" db="EMBL/GenBank/DDBJ databases">
        <authorList>
            <person name="Regsiter A."/>
            <person name="William W."/>
        </authorList>
    </citation>
    <scope>NUCLEOTIDE SEQUENCE [LARGE SCALE GENOMIC DNA]</scope>
    <source>
        <strain evidence="4">PRJEB5721</strain>
    </source>
</reference>
<feature type="region of interest" description="Disordered" evidence="1">
    <location>
        <begin position="26"/>
        <end position="48"/>
    </location>
</feature>
<keyword evidence="5" id="KW-1185">Reference proteome</keyword>
<accession>A0A060UIR5</accession>
<dbReference type="AlphaFoldDB" id="A0A060UIR5"/>
<keyword evidence="2" id="KW-0732">Signal</keyword>
<gene>
    <name evidence="3" type="ORF">AFERRI_100042</name>
    <name evidence="4" type="ORF">AFERRI_50010</name>
</gene>
<dbReference type="Proteomes" id="UP000193925">
    <property type="component" value="Chromosome AFERRI"/>
</dbReference>
<name>A0A060UIR5_9PROT</name>
<evidence type="ECO:0000313" key="3">
    <source>
        <dbReference type="EMBL" id="CDQ08607.1"/>
    </source>
</evidence>
<organism evidence="3">
    <name type="scientific">Acidithiobacillus ferrivorans</name>
    <dbReference type="NCBI Taxonomy" id="160808"/>
    <lineage>
        <taxon>Bacteria</taxon>
        <taxon>Pseudomonadati</taxon>
        <taxon>Pseudomonadota</taxon>
        <taxon>Acidithiobacillia</taxon>
        <taxon>Acidithiobacillales</taxon>
        <taxon>Acidithiobacillaceae</taxon>
        <taxon>Acidithiobacillus</taxon>
    </lineage>
</organism>
<dbReference type="EMBL" id="CCCS020000002">
    <property type="protein sequence ID" value="CDQ08607.1"/>
    <property type="molecule type" value="Genomic_DNA"/>
</dbReference>
<evidence type="ECO:0000256" key="2">
    <source>
        <dbReference type="SAM" id="SignalP"/>
    </source>
</evidence>
<reference evidence="3" key="2">
    <citation type="submission" date="2014-07" db="EMBL/GenBank/DDBJ databases">
        <title>Initial genome analysis of the psychrotolerant acidophile Acidithiobacillus ferrivorans CF27: insights into iron and sulfur oxidation pathways and into biofilm formation.</title>
        <authorList>
            <person name="Talla E."/>
            <person name="Hedrich S."/>
            <person name="Mangenot S."/>
            <person name="Ji B."/>
            <person name="Johnson D.B."/>
            <person name="Barbe V."/>
            <person name="Bonnefoy V."/>
        </authorList>
    </citation>
    <scope>NUCLEOTIDE SEQUENCE [LARGE SCALE GENOMIC DNA]</scope>
    <source>
        <strain evidence="3">CF27</strain>
    </source>
</reference>
<sequence>MNPNISRILWVLAAVALSSAMAPSEAAVGHPSQPAMGNMDKATGGSGTTESGKKYIKILSPANGAQLSAGTPVVLSYDVTLAPNGNHIHVYVDKHMAGLSHELKGNFSVGKLAPAHTLFASKRLQRPMFSSGSTGALWLRLSKNDGLFLQHPASALCLHSGVAQLGGGGHRRWRRCSAFAGAPFSWHTEDAGVGNHFGMGKPRGDRHPFWGCQLLL</sequence>